<keyword evidence="2" id="KW-0378">Hydrolase</keyword>
<keyword evidence="3" id="KW-1185">Reference proteome</keyword>
<feature type="domain" description="YgjP-like metallopeptidase" evidence="1">
    <location>
        <begin position="29"/>
        <end position="228"/>
    </location>
</feature>
<accession>A0ABP9FNS4</accession>
<dbReference type="RefSeq" id="WP_345583870.1">
    <property type="nucleotide sequence ID" value="NZ_BAABLV010000041.1"/>
</dbReference>
<organism evidence="2 3">
    <name type="scientific">Tessaracoccus lubricantis</name>
    <dbReference type="NCBI Taxonomy" id="545543"/>
    <lineage>
        <taxon>Bacteria</taxon>
        <taxon>Bacillati</taxon>
        <taxon>Actinomycetota</taxon>
        <taxon>Actinomycetes</taxon>
        <taxon>Propionibacteriales</taxon>
        <taxon>Propionibacteriaceae</taxon>
        <taxon>Tessaracoccus</taxon>
    </lineage>
</organism>
<gene>
    <name evidence="2" type="ORF">GCM10025789_27580</name>
</gene>
<name>A0ABP9FNS4_9ACTN</name>
<dbReference type="GO" id="GO:0008237">
    <property type="term" value="F:metallopeptidase activity"/>
    <property type="evidence" value="ECO:0007669"/>
    <property type="project" value="UniProtKB-KW"/>
</dbReference>
<proteinExistence type="predicted"/>
<protein>
    <submittedName>
        <fullName evidence="2">SprT family zinc-dependent metalloprotease</fullName>
    </submittedName>
</protein>
<dbReference type="InterPro" id="IPR053136">
    <property type="entry name" value="UTP_pyrophosphatase-like"/>
</dbReference>
<dbReference type="EMBL" id="BAABLV010000041">
    <property type="protein sequence ID" value="GAA4906649.1"/>
    <property type="molecule type" value="Genomic_DNA"/>
</dbReference>
<dbReference type="Proteomes" id="UP001501521">
    <property type="component" value="Unassembled WGS sequence"/>
</dbReference>
<sequence length="231" mass="26130">MASRRHRTELLQVGGVRAEVTYKPIKSLRMRVTPPDGVVKISVPLGLPPGTVEEFVRSHEQWLLKARQQVRLAHPPEEPLADGGRARLWGRWHEVRVEDAPRAGGRLDGDLLVLSGPDEAARRRGLENLHRRELQAVVPGLFAAWEPLVGRRHASLRLRRMTSRWGTCNTRTAAITINTALAERPQTALEYVVVHELMHLVERGHGPRFVAGMDELMPDWRQRRAALRGQP</sequence>
<dbReference type="Gene3D" id="3.30.2010.10">
    <property type="entry name" value="Metalloproteases ('zincins'), catalytic domain"/>
    <property type="match status" value="1"/>
</dbReference>
<comment type="caution">
    <text evidence="2">The sequence shown here is derived from an EMBL/GenBank/DDBJ whole genome shotgun (WGS) entry which is preliminary data.</text>
</comment>
<dbReference type="Pfam" id="PF01863">
    <property type="entry name" value="YgjP-like"/>
    <property type="match status" value="1"/>
</dbReference>
<dbReference type="InterPro" id="IPR002725">
    <property type="entry name" value="YgjP-like_metallopeptidase"/>
</dbReference>
<keyword evidence="2" id="KW-0482">Metalloprotease</keyword>
<dbReference type="CDD" id="cd07344">
    <property type="entry name" value="M48_yhfN_like"/>
    <property type="match status" value="1"/>
</dbReference>
<evidence type="ECO:0000313" key="2">
    <source>
        <dbReference type="EMBL" id="GAA4906649.1"/>
    </source>
</evidence>
<evidence type="ECO:0000313" key="3">
    <source>
        <dbReference type="Proteomes" id="UP001501521"/>
    </source>
</evidence>
<reference evidence="3" key="1">
    <citation type="journal article" date="2019" name="Int. J. Syst. Evol. Microbiol.">
        <title>The Global Catalogue of Microorganisms (GCM) 10K type strain sequencing project: providing services to taxonomists for standard genome sequencing and annotation.</title>
        <authorList>
            <consortium name="The Broad Institute Genomics Platform"/>
            <consortium name="The Broad Institute Genome Sequencing Center for Infectious Disease"/>
            <person name="Wu L."/>
            <person name="Ma J."/>
        </authorList>
    </citation>
    <scope>NUCLEOTIDE SEQUENCE [LARGE SCALE GENOMIC DNA]</scope>
    <source>
        <strain evidence="3">JCM 19125</strain>
    </source>
</reference>
<keyword evidence="2" id="KW-0645">Protease</keyword>
<dbReference type="PANTHER" id="PTHR30399:SF1">
    <property type="entry name" value="UTP PYROPHOSPHATASE"/>
    <property type="match status" value="1"/>
</dbReference>
<dbReference type="PANTHER" id="PTHR30399">
    <property type="entry name" value="UNCHARACTERIZED PROTEIN YGJP"/>
    <property type="match status" value="1"/>
</dbReference>
<evidence type="ECO:0000259" key="1">
    <source>
        <dbReference type="Pfam" id="PF01863"/>
    </source>
</evidence>